<dbReference type="GO" id="GO:0006508">
    <property type="term" value="P:proteolysis"/>
    <property type="evidence" value="ECO:0007669"/>
    <property type="project" value="UniProtKB-KW"/>
</dbReference>
<evidence type="ECO:0000259" key="6">
    <source>
        <dbReference type="Pfam" id="PF01425"/>
    </source>
</evidence>
<keyword evidence="4" id="KW-0378">Hydrolase</keyword>
<proteinExistence type="inferred from homology"/>
<dbReference type="OrthoDB" id="566138at2759"/>
<evidence type="ECO:0000256" key="2">
    <source>
        <dbReference type="ARBA" id="ARBA00022670"/>
    </source>
</evidence>
<dbReference type="AlphaFoldDB" id="A0A7J7NUR7"/>
<dbReference type="GO" id="GO:0070008">
    <property type="term" value="F:serine-type exopeptidase activity"/>
    <property type="evidence" value="ECO:0007669"/>
    <property type="project" value="InterPro"/>
</dbReference>
<evidence type="ECO:0000313" key="8">
    <source>
        <dbReference type="EMBL" id="KAF6170722.1"/>
    </source>
</evidence>
<dbReference type="PANTHER" id="PTHR11010:SF31">
    <property type="entry name" value="ALPHA_BETA-HYDROLASES SUPERFAMILY PROTEIN"/>
    <property type="match status" value="1"/>
</dbReference>
<evidence type="ECO:0000313" key="9">
    <source>
        <dbReference type="Proteomes" id="UP000541444"/>
    </source>
</evidence>
<dbReference type="InterPro" id="IPR009014">
    <property type="entry name" value="Transketo_C/PFOR_II"/>
</dbReference>
<keyword evidence="5" id="KW-0325">Glycoprotein</keyword>
<dbReference type="Proteomes" id="UP000541444">
    <property type="component" value="Unassembled WGS sequence"/>
</dbReference>
<sequence>MVQNCLQAHTLLASLGIQVTVADARFYKPLDIKLVSQLCEEHSFLVTVEEGSVGGFGSHVAQFIALDEKLDGRIKIIFRPRQTLADFAVLIRSLKQNLSSEASPVVIFVGSYGGMLAAWFRLKYPHIAIGALASSAPILQFDDITPWTSFYDAVSQDYKDVSLNCYEVIKGSWSELKANANTERGDITTTFEEETTRVEILSLKNALKFFDADFFSESKVGEMAKDAKDSTFLFIDQIGNLLHLRMEGYMIRLYWSLILSGVAAKNTENKKIRLSICSSIQMPDREENIAVLSVFELGHLIRTKQITSHELTGIFLRRMKKYDVALEAVVSYTEDLAYKQAKEADNPLHGIPYGLKDIIAVPHYKTTWGSTTFMNQVLDIEAWIYKRLRSAGAVLIVKLVSGSLAYDDI</sequence>
<dbReference type="Pfam" id="PF01425">
    <property type="entry name" value="Amidase"/>
    <property type="match status" value="1"/>
</dbReference>
<gene>
    <name evidence="8" type="ORF">GIB67_015674</name>
</gene>
<evidence type="ECO:0000256" key="3">
    <source>
        <dbReference type="ARBA" id="ARBA00022729"/>
    </source>
</evidence>
<reference evidence="8 9" key="1">
    <citation type="journal article" date="2020" name="IScience">
        <title>Genome Sequencing of the Endangered Kingdonia uniflora (Circaeasteraceae, Ranunculales) Reveals Potential Mechanisms of Evolutionary Specialization.</title>
        <authorList>
            <person name="Sun Y."/>
            <person name="Deng T."/>
            <person name="Zhang A."/>
            <person name="Moore M.J."/>
            <person name="Landis J.B."/>
            <person name="Lin N."/>
            <person name="Zhang H."/>
            <person name="Zhang X."/>
            <person name="Huang J."/>
            <person name="Zhang X."/>
            <person name="Sun H."/>
            <person name="Wang H."/>
        </authorList>
    </citation>
    <scope>NUCLEOTIDE SEQUENCE [LARGE SCALE GENOMIC DNA]</scope>
    <source>
        <strain evidence="8">TB1705</strain>
        <tissue evidence="8">Leaf</tissue>
    </source>
</reference>
<evidence type="ECO:0000256" key="4">
    <source>
        <dbReference type="ARBA" id="ARBA00022801"/>
    </source>
</evidence>
<evidence type="ECO:0000256" key="5">
    <source>
        <dbReference type="ARBA" id="ARBA00023180"/>
    </source>
</evidence>
<dbReference type="InterPro" id="IPR036928">
    <property type="entry name" value="AS_sf"/>
</dbReference>
<dbReference type="Gene3D" id="3.90.1300.10">
    <property type="entry name" value="Amidase signature (AS) domain"/>
    <property type="match status" value="1"/>
</dbReference>
<dbReference type="GO" id="GO:0008239">
    <property type="term" value="F:dipeptidyl-peptidase activity"/>
    <property type="evidence" value="ECO:0007669"/>
    <property type="project" value="TreeGrafter"/>
</dbReference>
<dbReference type="EMBL" id="JACGCM010000560">
    <property type="protein sequence ID" value="KAF6170722.1"/>
    <property type="molecule type" value="Genomic_DNA"/>
</dbReference>
<accession>A0A7J7NUR7</accession>
<dbReference type="InterPro" id="IPR008758">
    <property type="entry name" value="Peptidase_S28"/>
</dbReference>
<feature type="domain" description="Amidase" evidence="6">
    <location>
        <begin position="310"/>
        <end position="399"/>
    </location>
</feature>
<evidence type="ECO:0000259" key="7">
    <source>
        <dbReference type="Pfam" id="PF02780"/>
    </source>
</evidence>
<dbReference type="InterPro" id="IPR023631">
    <property type="entry name" value="Amidase_dom"/>
</dbReference>
<evidence type="ECO:0000256" key="1">
    <source>
        <dbReference type="ARBA" id="ARBA00011079"/>
    </source>
</evidence>
<dbReference type="SUPFAM" id="SSF53474">
    <property type="entry name" value="alpha/beta-Hydrolases"/>
    <property type="match status" value="1"/>
</dbReference>
<dbReference type="Pfam" id="PF05577">
    <property type="entry name" value="Peptidase_S28"/>
    <property type="match status" value="1"/>
</dbReference>
<keyword evidence="9" id="KW-1185">Reference proteome</keyword>
<dbReference type="SUPFAM" id="SSF75304">
    <property type="entry name" value="Amidase signature (AS) enzymes"/>
    <property type="match status" value="1"/>
</dbReference>
<comment type="similarity">
    <text evidence="1">Belongs to the peptidase S28 family.</text>
</comment>
<keyword evidence="2" id="KW-0645">Protease</keyword>
<name>A0A7J7NUR7_9MAGN</name>
<dbReference type="Gene3D" id="3.40.50.920">
    <property type="match status" value="1"/>
</dbReference>
<dbReference type="SUPFAM" id="SSF52922">
    <property type="entry name" value="TK C-terminal domain-like"/>
    <property type="match status" value="1"/>
</dbReference>
<organism evidence="8 9">
    <name type="scientific">Kingdonia uniflora</name>
    <dbReference type="NCBI Taxonomy" id="39325"/>
    <lineage>
        <taxon>Eukaryota</taxon>
        <taxon>Viridiplantae</taxon>
        <taxon>Streptophyta</taxon>
        <taxon>Embryophyta</taxon>
        <taxon>Tracheophyta</taxon>
        <taxon>Spermatophyta</taxon>
        <taxon>Magnoliopsida</taxon>
        <taxon>Ranunculales</taxon>
        <taxon>Circaeasteraceae</taxon>
        <taxon>Kingdonia</taxon>
    </lineage>
</organism>
<comment type="caution">
    <text evidence="8">The sequence shown here is derived from an EMBL/GenBank/DDBJ whole genome shotgun (WGS) entry which is preliminary data.</text>
</comment>
<dbReference type="InterPro" id="IPR033248">
    <property type="entry name" value="Transketolase_C"/>
</dbReference>
<dbReference type="PANTHER" id="PTHR11010">
    <property type="entry name" value="PROTEASE S28 PRO-X CARBOXYPEPTIDASE-RELATED"/>
    <property type="match status" value="1"/>
</dbReference>
<keyword evidence="3" id="KW-0732">Signal</keyword>
<dbReference type="Pfam" id="PF02780">
    <property type="entry name" value="Transketolase_C"/>
    <property type="match status" value="1"/>
</dbReference>
<dbReference type="Gene3D" id="3.40.50.1820">
    <property type="entry name" value="alpha/beta hydrolase"/>
    <property type="match status" value="1"/>
</dbReference>
<protein>
    <submittedName>
        <fullName evidence="8">Uncharacterized protein</fullName>
    </submittedName>
</protein>
<dbReference type="InterPro" id="IPR029058">
    <property type="entry name" value="AB_hydrolase_fold"/>
</dbReference>
<feature type="domain" description="Transketolase C-terminal" evidence="7">
    <location>
        <begin position="1"/>
        <end position="78"/>
    </location>
</feature>